<dbReference type="Pfam" id="PF03328">
    <property type="entry name" value="HpcH_HpaI"/>
    <property type="match status" value="1"/>
</dbReference>
<proteinExistence type="predicted"/>
<dbReference type="EMBL" id="PQVP01000002">
    <property type="protein sequence ID" value="POZ81855.1"/>
    <property type="molecule type" value="Genomic_DNA"/>
</dbReference>
<evidence type="ECO:0000313" key="7">
    <source>
        <dbReference type="EMBL" id="POZ81855.1"/>
    </source>
</evidence>
<dbReference type="InterPro" id="IPR005000">
    <property type="entry name" value="Aldolase/citrate-lyase_domain"/>
</dbReference>
<dbReference type="InterPro" id="IPR040442">
    <property type="entry name" value="Pyrv_kinase-like_dom_sf"/>
</dbReference>
<dbReference type="Gene3D" id="3.20.20.60">
    <property type="entry name" value="Phosphoenolpyruvate-binding domains"/>
    <property type="match status" value="1"/>
</dbReference>
<evidence type="ECO:0000256" key="4">
    <source>
        <dbReference type="PIRSR" id="PIRSR015582-1"/>
    </source>
</evidence>
<dbReference type="InterPro" id="IPR015813">
    <property type="entry name" value="Pyrv/PenolPyrv_kinase-like_dom"/>
</dbReference>
<dbReference type="Proteomes" id="UP000238655">
    <property type="component" value="Chromosome 1"/>
</dbReference>
<dbReference type="PANTHER" id="PTHR32308">
    <property type="entry name" value="LYASE BETA SUBUNIT, PUTATIVE (AFU_ORTHOLOGUE AFUA_4G13030)-RELATED"/>
    <property type="match status" value="1"/>
</dbReference>
<dbReference type="SUPFAM" id="SSF51621">
    <property type="entry name" value="Phosphoenolpyruvate/pyruvate domain"/>
    <property type="match status" value="1"/>
</dbReference>
<dbReference type="AlphaFoldDB" id="A0A2S5DRZ3"/>
<dbReference type="PANTHER" id="PTHR32308:SF10">
    <property type="entry name" value="CITRATE LYASE SUBUNIT BETA"/>
    <property type="match status" value="1"/>
</dbReference>
<keyword evidence="3 5" id="KW-0460">Magnesium</keyword>
<evidence type="ECO:0000313" key="8">
    <source>
        <dbReference type="Proteomes" id="UP000238655"/>
    </source>
</evidence>
<name>A0A2S5DRZ3_9BURK</name>
<accession>A0A2S5DRZ3</accession>
<feature type="domain" description="HpcH/HpaI aldolase/citrate lyase" evidence="6">
    <location>
        <begin position="8"/>
        <end position="217"/>
    </location>
</feature>
<dbReference type="InterPro" id="IPR011206">
    <property type="entry name" value="Citrate_lyase_beta/mcl1/mcl2"/>
</dbReference>
<dbReference type="GO" id="GO:0000287">
    <property type="term" value="F:magnesium ion binding"/>
    <property type="evidence" value="ECO:0007669"/>
    <property type="project" value="TreeGrafter"/>
</dbReference>
<dbReference type="GO" id="GO:0006107">
    <property type="term" value="P:oxaloacetate metabolic process"/>
    <property type="evidence" value="ECO:0007669"/>
    <property type="project" value="TreeGrafter"/>
</dbReference>
<evidence type="ECO:0000256" key="2">
    <source>
        <dbReference type="ARBA" id="ARBA00022723"/>
    </source>
</evidence>
<feature type="binding site" evidence="4">
    <location>
        <position position="67"/>
    </location>
    <ligand>
        <name>substrate</name>
    </ligand>
</feature>
<feature type="binding site" evidence="5">
    <location>
        <position position="150"/>
    </location>
    <ligand>
        <name>Mg(2+)</name>
        <dbReference type="ChEBI" id="CHEBI:18420"/>
    </ligand>
</feature>
<comment type="cofactor">
    <cofactor evidence="1">
        <name>Mg(2+)</name>
        <dbReference type="ChEBI" id="CHEBI:18420"/>
    </cofactor>
</comment>
<dbReference type="GO" id="GO:0016829">
    <property type="term" value="F:lyase activity"/>
    <property type="evidence" value="ECO:0007669"/>
    <property type="project" value="UniProtKB-KW"/>
</dbReference>
<feature type="binding site" evidence="5">
    <location>
        <position position="123"/>
    </location>
    <ligand>
        <name>Mg(2+)</name>
        <dbReference type="ChEBI" id="CHEBI:18420"/>
    </ligand>
</feature>
<sequence>MKQSATCRSYLYVPAHKTQVVEKAYASDADAIVLDLEDAVPASHKIDARKAAAAILAGGPPKPTYVRVNPIGSPWCRDDVEAIALPALQALRLPKCDFPAHVQEVAGWLDALGSEAGIQILIESAYGVETAYQLATASPRLERIGLGESDLRADLRIGVDNFTLEVCRARCVVVSRAAGLNGPIQTVYHTLNDLDGLKESTLRAKSMGFVGRFAIHPSQIPVINAVFTPSDEEIRAAERVLEAVDAADGESSVFVLPDGRVVAPPLIANARVTLALATHLRRDGVPA</sequence>
<comment type="caution">
    <text evidence="7">The sequence shown here is derived from an EMBL/GenBank/DDBJ whole genome shotgun (WGS) entry which is preliminary data.</text>
</comment>
<reference evidence="7 8" key="1">
    <citation type="submission" date="2018-01" db="EMBL/GenBank/DDBJ databases">
        <title>Successful Treatment of Persistent Burkholderia cepacia Bacteremia with Ceftazidime-Avibactam.</title>
        <authorList>
            <person name="Tamma P."/>
            <person name="Fan Y."/>
            <person name="Bergman Y."/>
            <person name="Sick-Samuels A."/>
            <person name="Hsu A."/>
            <person name="Timp W."/>
            <person name="Simner P."/>
        </authorList>
    </citation>
    <scope>NUCLEOTIDE SEQUENCE [LARGE SCALE GENOMIC DNA]</scope>
    <source>
        <strain evidence="7 8">170816</strain>
    </source>
</reference>
<gene>
    <name evidence="7" type="ORF">C3743_16265</name>
</gene>
<evidence type="ECO:0000256" key="5">
    <source>
        <dbReference type="PIRSR" id="PIRSR015582-2"/>
    </source>
</evidence>
<dbReference type="RefSeq" id="WP_089460931.1">
    <property type="nucleotide sequence ID" value="NZ_CM009575.1"/>
</dbReference>
<feature type="binding site" evidence="4">
    <location>
        <position position="123"/>
    </location>
    <ligand>
        <name>substrate</name>
    </ligand>
</feature>
<evidence type="ECO:0000256" key="1">
    <source>
        <dbReference type="ARBA" id="ARBA00001946"/>
    </source>
</evidence>
<keyword evidence="7" id="KW-0456">Lyase</keyword>
<evidence type="ECO:0000259" key="6">
    <source>
        <dbReference type="Pfam" id="PF03328"/>
    </source>
</evidence>
<organism evidence="7 8">
    <name type="scientific">Burkholderia contaminans</name>
    <dbReference type="NCBI Taxonomy" id="488447"/>
    <lineage>
        <taxon>Bacteria</taxon>
        <taxon>Pseudomonadati</taxon>
        <taxon>Pseudomonadota</taxon>
        <taxon>Betaproteobacteria</taxon>
        <taxon>Burkholderiales</taxon>
        <taxon>Burkholderiaceae</taxon>
        <taxon>Burkholderia</taxon>
        <taxon>Burkholderia cepacia complex</taxon>
    </lineage>
</organism>
<dbReference type="PIRSF" id="PIRSF015582">
    <property type="entry name" value="Cit_lyase_B"/>
    <property type="match status" value="1"/>
</dbReference>
<evidence type="ECO:0000256" key="3">
    <source>
        <dbReference type="ARBA" id="ARBA00022842"/>
    </source>
</evidence>
<keyword evidence="2 5" id="KW-0479">Metal-binding</keyword>
<protein>
    <submittedName>
        <fullName evidence="7">CoA ester lyase</fullName>
    </submittedName>
</protein>